<dbReference type="AlphaFoldDB" id="A0AAN0RDY1"/>
<keyword evidence="1" id="KW-1133">Transmembrane helix</keyword>
<keyword evidence="1" id="KW-0472">Membrane</keyword>
<dbReference type="KEGG" id="gbc:GbCGDNIH3_1285"/>
<evidence type="ECO:0000256" key="1">
    <source>
        <dbReference type="SAM" id="Phobius"/>
    </source>
</evidence>
<keyword evidence="1" id="KW-0812">Transmembrane</keyword>
<dbReference type="GeneID" id="69745524"/>
<accession>A0AAN0RDY1</accession>
<feature type="transmembrane region" description="Helical" evidence="1">
    <location>
        <begin position="51"/>
        <end position="73"/>
    </location>
</feature>
<evidence type="ECO:0000313" key="2">
    <source>
        <dbReference type="EMBL" id="AHJ63093.1"/>
    </source>
</evidence>
<organism evidence="2 3">
    <name type="scientific">Granulibacter bethesdensis</name>
    <dbReference type="NCBI Taxonomy" id="364410"/>
    <lineage>
        <taxon>Bacteria</taxon>
        <taxon>Pseudomonadati</taxon>
        <taxon>Pseudomonadota</taxon>
        <taxon>Alphaproteobacteria</taxon>
        <taxon>Acetobacterales</taxon>
        <taxon>Acetobacteraceae</taxon>
        <taxon>Granulibacter</taxon>
    </lineage>
</organism>
<dbReference type="RefSeq" id="WP_011631992.1">
    <property type="nucleotide sequence ID" value="NZ_CP003181.2"/>
</dbReference>
<proteinExistence type="predicted"/>
<dbReference type="Pfam" id="PF07330">
    <property type="entry name" value="DUF1467"/>
    <property type="match status" value="1"/>
</dbReference>
<dbReference type="KEGG" id="gbh:GbCGDNIH2_1285"/>
<protein>
    <submittedName>
        <fullName evidence="2">Membrane associated protein</fullName>
    </submittedName>
</protein>
<sequence>MFRHIGWFTAIVLYALIWWTLLFAILPLGTRTRQEADDVSGWRGTPENPQILKKALLTTLISIVVWGIFMTVINSDYLSFRSGWLALPKD</sequence>
<reference evidence="3" key="1">
    <citation type="submission" date="2012-06" db="EMBL/GenBank/DDBJ databases">
        <title>Genome analysis of multiple Granulibacter bethesdensis isolates demonstrates substantial genome diversity.</title>
        <authorList>
            <person name="Greenberg D.E."/>
            <person name="Porcella S.F."/>
            <person name="Zarember K."/>
            <person name="Zelazny A.M."/>
            <person name="Bruno D."/>
            <person name="Martens C."/>
            <person name="Barbian K.D."/>
            <person name="Jaske E."/>
            <person name="Holland S.M."/>
        </authorList>
    </citation>
    <scope>NUCLEOTIDE SEQUENCE [LARGE SCALE GENOMIC DNA]</scope>
    <source>
        <strain evidence="3">CGDNIH3</strain>
    </source>
</reference>
<dbReference type="Proteomes" id="UP000019438">
    <property type="component" value="Chromosome"/>
</dbReference>
<dbReference type="InterPro" id="IPR009935">
    <property type="entry name" value="DUF1467"/>
</dbReference>
<feature type="transmembrane region" description="Helical" evidence="1">
    <location>
        <begin position="6"/>
        <end position="30"/>
    </location>
</feature>
<evidence type="ECO:0000313" key="3">
    <source>
        <dbReference type="Proteomes" id="UP000019438"/>
    </source>
</evidence>
<dbReference type="EMBL" id="CP003181">
    <property type="protein sequence ID" value="AHJ63093.1"/>
    <property type="molecule type" value="Genomic_DNA"/>
</dbReference>
<gene>
    <name evidence="2" type="ORF">GbCGDNIH3_1285</name>
</gene>
<name>A0AAN0RDY1_9PROT</name>